<dbReference type="EMBL" id="CAVMJV010000033">
    <property type="protein sequence ID" value="CAK5077834.1"/>
    <property type="molecule type" value="Genomic_DNA"/>
</dbReference>
<reference evidence="1" key="1">
    <citation type="submission" date="2023-11" db="EMBL/GenBank/DDBJ databases">
        <authorList>
            <person name="Poullet M."/>
        </authorList>
    </citation>
    <scope>NUCLEOTIDE SEQUENCE</scope>
    <source>
        <strain evidence="1">E1834</strain>
    </source>
</reference>
<organism evidence="1 2">
    <name type="scientific">Meloidogyne enterolobii</name>
    <name type="common">Root-knot nematode worm</name>
    <name type="synonym">Meloidogyne mayaguensis</name>
    <dbReference type="NCBI Taxonomy" id="390850"/>
    <lineage>
        <taxon>Eukaryota</taxon>
        <taxon>Metazoa</taxon>
        <taxon>Ecdysozoa</taxon>
        <taxon>Nematoda</taxon>
        <taxon>Chromadorea</taxon>
        <taxon>Rhabditida</taxon>
        <taxon>Tylenchina</taxon>
        <taxon>Tylenchomorpha</taxon>
        <taxon>Tylenchoidea</taxon>
        <taxon>Meloidogynidae</taxon>
        <taxon>Meloidogyninae</taxon>
        <taxon>Meloidogyne</taxon>
    </lineage>
</organism>
<comment type="caution">
    <text evidence="1">The sequence shown here is derived from an EMBL/GenBank/DDBJ whole genome shotgun (WGS) entry which is preliminary data.</text>
</comment>
<proteinExistence type="predicted"/>
<gene>
    <name evidence="1" type="ORF">MENTE1834_LOCUS24793</name>
</gene>
<accession>A0ACB0ZH07</accession>
<name>A0ACB0ZH07_MELEN</name>
<evidence type="ECO:0000313" key="1">
    <source>
        <dbReference type="EMBL" id="CAK5077834.1"/>
    </source>
</evidence>
<evidence type="ECO:0000313" key="2">
    <source>
        <dbReference type="Proteomes" id="UP001497535"/>
    </source>
</evidence>
<dbReference type="Proteomes" id="UP001497535">
    <property type="component" value="Unassembled WGS sequence"/>
</dbReference>
<keyword evidence="2" id="KW-1185">Reference proteome</keyword>
<protein>
    <submittedName>
        <fullName evidence="1">Uncharacterized protein</fullName>
    </submittedName>
</protein>
<sequence>MANIPNNDVLEIRQKVAGLTLKVENQREQFNTLLNKSKSLIVMSTALGAAVCAGVAAAVGVMYLNATSVPAMAVLGALAGGILVGKAMSYKIKYIN</sequence>